<name>A0A6A5QWK7_AMPQU</name>
<protein>
    <submittedName>
        <fullName evidence="1">Uncharacterized protein</fullName>
    </submittedName>
</protein>
<gene>
    <name evidence="1" type="ORF">BDU57DRAFT_569906</name>
</gene>
<dbReference type="Proteomes" id="UP000800096">
    <property type="component" value="Unassembled WGS sequence"/>
</dbReference>
<accession>A0A6A5QWK7</accession>
<sequence>ECVHVLVQHDLHGGAVAHVENVTHTKRRTIFALPDGIRNTIYGYILAIDDPVVALYDPPLKQHPFPDSWLLTDPFHPGPKPKVSGQPEAITQLRNMSWASRKLREEIRGFFFAHQLFHVVGYKSSTHTNFLYNINSVGRINVTMLNLSGARSHPCRTRFVNVLLEGISLRSLTMRRHVD</sequence>
<keyword evidence="2" id="KW-1185">Reference proteome</keyword>
<evidence type="ECO:0000313" key="2">
    <source>
        <dbReference type="Proteomes" id="UP000800096"/>
    </source>
</evidence>
<dbReference type="AlphaFoldDB" id="A0A6A5QWK7"/>
<organism evidence="1 2">
    <name type="scientific">Ampelomyces quisqualis</name>
    <name type="common">Powdery mildew agent</name>
    <dbReference type="NCBI Taxonomy" id="50730"/>
    <lineage>
        <taxon>Eukaryota</taxon>
        <taxon>Fungi</taxon>
        <taxon>Dikarya</taxon>
        <taxon>Ascomycota</taxon>
        <taxon>Pezizomycotina</taxon>
        <taxon>Dothideomycetes</taxon>
        <taxon>Pleosporomycetidae</taxon>
        <taxon>Pleosporales</taxon>
        <taxon>Pleosporineae</taxon>
        <taxon>Phaeosphaeriaceae</taxon>
        <taxon>Ampelomyces</taxon>
    </lineage>
</organism>
<proteinExistence type="predicted"/>
<dbReference type="EMBL" id="ML979133">
    <property type="protein sequence ID" value="KAF1919813.1"/>
    <property type="molecule type" value="Genomic_DNA"/>
</dbReference>
<evidence type="ECO:0000313" key="1">
    <source>
        <dbReference type="EMBL" id="KAF1919813.1"/>
    </source>
</evidence>
<dbReference type="OrthoDB" id="62952at2759"/>
<reference evidence="1" key="1">
    <citation type="journal article" date="2020" name="Stud. Mycol.">
        <title>101 Dothideomycetes genomes: a test case for predicting lifestyles and emergence of pathogens.</title>
        <authorList>
            <person name="Haridas S."/>
            <person name="Albert R."/>
            <person name="Binder M."/>
            <person name="Bloem J."/>
            <person name="Labutti K."/>
            <person name="Salamov A."/>
            <person name="Andreopoulos B."/>
            <person name="Baker S."/>
            <person name="Barry K."/>
            <person name="Bills G."/>
            <person name="Bluhm B."/>
            <person name="Cannon C."/>
            <person name="Castanera R."/>
            <person name="Culley D."/>
            <person name="Daum C."/>
            <person name="Ezra D."/>
            <person name="Gonzalez J."/>
            <person name="Henrissat B."/>
            <person name="Kuo A."/>
            <person name="Liang C."/>
            <person name="Lipzen A."/>
            <person name="Lutzoni F."/>
            <person name="Magnuson J."/>
            <person name="Mondo S."/>
            <person name="Nolan M."/>
            <person name="Ohm R."/>
            <person name="Pangilinan J."/>
            <person name="Park H.-J."/>
            <person name="Ramirez L."/>
            <person name="Alfaro M."/>
            <person name="Sun H."/>
            <person name="Tritt A."/>
            <person name="Yoshinaga Y."/>
            <person name="Zwiers L.-H."/>
            <person name="Turgeon B."/>
            <person name="Goodwin S."/>
            <person name="Spatafora J."/>
            <person name="Crous P."/>
            <person name="Grigoriev I."/>
        </authorList>
    </citation>
    <scope>NUCLEOTIDE SEQUENCE</scope>
    <source>
        <strain evidence="1">HMLAC05119</strain>
    </source>
</reference>
<feature type="non-terminal residue" evidence="1">
    <location>
        <position position="1"/>
    </location>
</feature>